<evidence type="ECO:0000259" key="4">
    <source>
        <dbReference type="PROSITE" id="PS50846"/>
    </source>
</evidence>
<dbReference type="PANTHER" id="PTHR46594">
    <property type="entry name" value="P-TYPE CATION-TRANSPORTING ATPASE"/>
    <property type="match status" value="1"/>
</dbReference>
<dbReference type="AlphaFoldDB" id="A0AAE0VGR8"/>
<dbReference type="CDD" id="cd00371">
    <property type="entry name" value="HMA"/>
    <property type="match status" value="3"/>
</dbReference>
<dbReference type="InterPro" id="IPR006122">
    <property type="entry name" value="HMA_Cu_ion-bd"/>
</dbReference>
<dbReference type="EMBL" id="JAEAOA010000257">
    <property type="protein sequence ID" value="KAK3577036.1"/>
    <property type="molecule type" value="Genomic_DNA"/>
</dbReference>
<dbReference type="Pfam" id="PF00403">
    <property type="entry name" value="HMA"/>
    <property type="match status" value="1"/>
</dbReference>
<dbReference type="PANTHER" id="PTHR46594:SF4">
    <property type="entry name" value="P-TYPE CATION-TRANSPORTING ATPASE"/>
    <property type="match status" value="1"/>
</dbReference>
<dbReference type="SUPFAM" id="SSF55008">
    <property type="entry name" value="HMA, heavy metal-associated domain"/>
    <property type="match status" value="3"/>
</dbReference>
<sequence length="373" mass="40934">MATPMLLEDDGEHKRYSPNKVPSPIIIEKIDKMGFDASLEHEPSVERDFDKIATRNAPETQACLIDIVGMTCMSCVRNIESNITGTPGIVNIKVSLEKNNALVQYDPSVTSPKDIADKIDSMGFEAKVSAESPSPLSVSLEDKTEFIVINIKGMTRISCVKNIEEKLSDHLGVKIIKVSFAEQNGNIEYFPSCTTPQILCDAIAAMGFETSIPASAVDYDVVVRPNGKDVKPAFGRGKEVFKNTRSVGQDDKCYLKINGMIDALSINTIEENVMKLECVEYVQVSLMAEVKYAADCMSPLQITDKITSMGLKATVLKLEKVVKSIELQKTLVKQNSQSLMRSFCSLYMIGTANGIGFRLTLSQALRSTAHLAQ</sequence>
<keyword evidence="2" id="KW-0406">Ion transport</keyword>
<reference evidence="5" key="3">
    <citation type="submission" date="2023-05" db="EMBL/GenBank/DDBJ databases">
        <authorList>
            <person name="Smith C.H."/>
        </authorList>
    </citation>
    <scope>NUCLEOTIDE SEQUENCE</scope>
    <source>
        <strain evidence="5">CHS0354</strain>
        <tissue evidence="5">Mantle</tissue>
    </source>
</reference>
<evidence type="ECO:0000256" key="1">
    <source>
        <dbReference type="ARBA" id="ARBA00022723"/>
    </source>
</evidence>
<dbReference type="InterPro" id="IPR006121">
    <property type="entry name" value="HMA_dom"/>
</dbReference>
<dbReference type="InterPro" id="IPR017969">
    <property type="entry name" value="Heavy-metal-associated_CS"/>
</dbReference>
<evidence type="ECO:0000256" key="3">
    <source>
        <dbReference type="ARBA" id="ARBA00023008"/>
    </source>
</evidence>
<reference evidence="5" key="2">
    <citation type="journal article" date="2021" name="Genome Biol. Evol.">
        <title>Developing a high-quality reference genome for a parasitic bivalve with doubly uniparental inheritance (Bivalvia: Unionida).</title>
        <authorList>
            <person name="Smith C.H."/>
        </authorList>
    </citation>
    <scope>NUCLEOTIDE SEQUENCE</scope>
    <source>
        <strain evidence="5">CHS0354</strain>
        <tissue evidence="5">Mantle</tissue>
    </source>
</reference>
<keyword evidence="3" id="KW-0186">Copper</keyword>
<dbReference type="PROSITE" id="PS50846">
    <property type="entry name" value="HMA_2"/>
    <property type="match status" value="2"/>
</dbReference>
<dbReference type="FunFam" id="3.30.70.100:FF:000001">
    <property type="entry name" value="ATPase copper transporting beta"/>
    <property type="match status" value="2"/>
</dbReference>
<dbReference type="Gene3D" id="3.30.70.100">
    <property type="match status" value="3"/>
</dbReference>
<dbReference type="Proteomes" id="UP001195483">
    <property type="component" value="Unassembled WGS sequence"/>
</dbReference>
<dbReference type="PRINTS" id="PR00942">
    <property type="entry name" value="CUATPASEI"/>
</dbReference>
<keyword evidence="2" id="KW-0187">Copper transport</keyword>
<protein>
    <recommendedName>
        <fullName evidence="4">HMA domain-containing protein</fullName>
    </recommendedName>
</protein>
<comment type="caution">
    <text evidence="5">The sequence shown here is derived from an EMBL/GenBank/DDBJ whole genome shotgun (WGS) entry which is preliminary data.</text>
</comment>
<gene>
    <name evidence="5" type="ORF">CHS0354_003118</name>
</gene>
<dbReference type="GO" id="GO:0005507">
    <property type="term" value="F:copper ion binding"/>
    <property type="evidence" value="ECO:0007669"/>
    <property type="project" value="InterPro"/>
</dbReference>
<dbReference type="PROSITE" id="PS01047">
    <property type="entry name" value="HMA_1"/>
    <property type="match status" value="1"/>
</dbReference>
<accession>A0AAE0VGR8</accession>
<dbReference type="GO" id="GO:0006825">
    <property type="term" value="P:copper ion transport"/>
    <property type="evidence" value="ECO:0007669"/>
    <property type="project" value="UniProtKB-KW"/>
</dbReference>
<evidence type="ECO:0000313" key="5">
    <source>
        <dbReference type="EMBL" id="KAK3577036.1"/>
    </source>
</evidence>
<proteinExistence type="predicted"/>
<name>A0AAE0VGR8_9BIVA</name>
<dbReference type="InterPro" id="IPR036163">
    <property type="entry name" value="HMA_dom_sf"/>
</dbReference>
<organism evidence="5 6">
    <name type="scientific">Potamilus streckersoni</name>
    <dbReference type="NCBI Taxonomy" id="2493646"/>
    <lineage>
        <taxon>Eukaryota</taxon>
        <taxon>Metazoa</taxon>
        <taxon>Spiralia</taxon>
        <taxon>Lophotrochozoa</taxon>
        <taxon>Mollusca</taxon>
        <taxon>Bivalvia</taxon>
        <taxon>Autobranchia</taxon>
        <taxon>Heteroconchia</taxon>
        <taxon>Palaeoheterodonta</taxon>
        <taxon>Unionida</taxon>
        <taxon>Unionoidea</taxon>
        <taxon>Unionidae</taxon>
        <taxon>Ambleminae</taxon>
        <taxon>Lampsilini</taxon>
        <taxon>Potamilus</taxon>
    </lineage>
</organism>
<keyword evidence="6" id="KW-1185">Reference proteome</keyword>
<feature type="domain" description="HMA" evidence="4">
    <location>
        <begin position="61"/>
        <end position="127"/>
    </location>
</feature>
<feature type="domain" description="HMA" evidence="4">
    <location>
        <begin position="145"/>
        <end position="211"/>
    </location>
</feature>
<evidence type="ECO:0000313" key="6">
    <source>
        <dbReference type="Proteomes" id="UP001195483"/>
    </source>
</evidence>
<dbReference type="NCBIfam" id="TIGR00003">
    <property type="entry name" value="copper ion binding protein"/>
    <property type="match status" value="1"/>
</dbReference>
<reference evidence="5" key="1">
    <citation type="journal article" date="2021" name="Genome Biol. Evol.">
        <title>A High-Quality Reference Genome for a Parasitic Bivalve with Doubly Uniparental Inheritance (Bivalvia: Unionida).</title>
        <authorList>
            <person name="Smith C.H."/>
        </authorList>
    </citation>
    <scope>NUCLEOTIDE SEQUENCE</scope>
    <source>
        <strain evidence="5">CHS0354</strain>
    </source>
</reference>
<keyword evidence="1" id="KW-0479">Metal-binding</keyword>
<keyword evidence="2" id="KW-0813">Transport</keyword>
<evidence type="ECO:0000256" key="2">
    <source>
        <dbReference type="ARBA" id="ARBA00022796"/>
    </source>
</evidence>